<feature type="transmembrane region" description="Helical" evidence="2">
    <location>
        <begin position="49"/>
        <end position="68"/>
    </location>
</feature>
<protein>
    <recommendedName>
        <fullName evidence="3">HRDC domain-containing protein</fullName>
    </recommendedName>
</protein>
<dbReference type="Gene3D" id="3.30.420.10">
    <property type="entry name" value="Ribonuclease H-like superfamily/Ribonuclease H"/>
    <property type="match status" value="1"/>
</dbReference>
<dbReference type="InterPro" id="IPR010997">
    <property type="entry name" value="HRDC-like_sf"/>
</dbReference>
<sequence length="771" mass="85665">MLTLAYYGFLHEMPIEGHFPAHYVADFDATGFNWEEITAIMGNAVAQEYVPFIVLLFSLYTICGGIRIEGDLQANPMTNAIFMGAGGLLASFIGTTGAAMLFIRPLLETNSERKHVVHTVVFFIFIVCNCGGCLLPIGDPPLFLGYLQGVNFFWTLELWPAWLLCNGLLLVVYLLLDEIVYYRRETEADITRDIRKIRHMKYMGLGLNGPLLLGVVAAVAFLDPSKTVPGTDWHPWLYLREMVQLGLVGLSLALGSNAVRKANTFNYHAIQEVAALFIGIFICMQPALQILGLNGEHLATNYLQSPQRFFWVTGGLSSVLDNAPTYLVFFKTAQAPGVGGATAGVDPQTLAAISLGAVFMGAMTYIGNGPNFMVKSDAHLAEVLERLRTAKRIGFDTEFVSEDTFRPELCLVQVASEDLMAVIDPQTIADMTPFWSLLAEGDHITIAHAAREELNFSLTSVGAPPANLFDTQIAAAFCSNEYPAAYSSVVSRFVGHKIAKGEQRTDWRRRPLTDDQLNYALEDVRYLHELHDKITARLAKYHRESWLEEEMHSFVTEVTAARSRKRWRKVSGIGNLSPRNLAIVRELWEWRQSEAERRDIPPRRVLRDDLIVELAKQKNAKPERIRSIRGMQYGQLKKVTPEIADCVQRGLDASLDEFKRKRGPAPPPQLNLLGQFLSPAIASVCRGKNIAASLTGTASDFRDMIADHLGYGTEDGDPPALAQGWRAELIGNLINDLLDGKKSIRIKNPKSEHPLAIDGVEDEEIDDDLDG</sequence>
<dbReference type="GO" id="GO:0008408">
    <property type="term" value="F:3'-5' exonuclease activity"/>
    <property type="evidence" value="ECO:0007669"/>
    <property type="project" value="InterPro"/>
</dbReference>
<name>A0A8S1IJN8_9CHLO</name>
<feature type="compositionally biased region" description="Acidic residues" evidence="1">
    <location>
        <begin position="759"/>
        <end position="771"/>
    </location>
</feature>
<dbReference type="SUPFAM" id="SSF47819">
    <property type="entry name" value="HRDC-like"/>
    <property type="match status" value="2"/>
</dbReference>
<dbReference type="PROSITE" id="PS50967">
    <property type="entry name" value="HRDC"/>
    <property type="match status" value="1"/>
</dbReference>
<evidence type="ECO:0000256" key="1">
    <source>
        <dbReference type="SAM" id="MobiDB-lite"/>
    </source>
</evidence>
<dbReference type="GO" id="GO:0006139">
    <property type="term" value="P:nucleobase-containing compound metabolic process"/>
    <property type="evidence" value="ECO:0007669"/>
    <property type="project" value="InterPro"/>
</dbReference>
<keyword evidence="2" id="KW-0812">Transmembrane</keyword>
<feature type="transmembrane region" description="Helical" evidence="2">
    <location>
        <begin position="272"/>
        <end position="293"/>
    </location>
</feature>
<dbReference type="PANTHER" id="PTHR47649">
    <property type="entry name" value="RIBONUCLEASE D"/>
    <property type="match status" value="1"/>
</dbReference>
<dbReference type="GO" id="GO:0000166">
    <property type="term" value="F:nucleotide binding"/>
    <property type="evidence" value="ECO:0007669"/>
    <property type="project" value="InterPro"/>
</dbReference>
<dbReference type="SUPFAM" id="SSF53098">
    <property type="entry name" value="Ribonuclease H-like"/>
    <property type="match status" value="1"/>
</dbReference>
<dbReference type="PANTHER" id="PTHR47649:SF1">
    <property type="entry name" value="RIBONUCLEASE D"/>
    <property type="match status" value="1"/>
</dbReference>
<feature type="transmembrane region" description="Helical" evidence="2">
    <location>
        <begin position="115"/>
        <end position="138"/>
    </location>
</feature>
<dbReference type="SMART" id="SM00341">
    <property type="entry name" value="HRDC"/>
    <property type="match status" value="1"/>
</dbReference>
<dbReference type="GO" id="GO:0003676">
    <property type="term" value="F:nucleic acid binding"/>
    <property type="evidence" value="ECO:0007669"/>
    <property type="project" value="InterPro"/>
</dbReference>
<keyword evidence="5" id="KW-1185">Reference proteome</keyword>
<dbReference type="Pfam" id="PF16980">
    <property type="entry name" value="CitMHS_2"/>
    <property type="match status" value="1"/>
</dbReference>
<dbReference type="InterPro" id="IPR002562">
    <property type="entry name" value="3'-5'_exonuclease_dom"/>
</dbReference>
<organism evidence="4 5">
    <name type="scientific">Ostreobium quekettii</name>
    <dbReference type="NCBI Taxonomy" id="121088"/>
    <lineage>
        <taxon>Eukaryota</taxon>
        <taxon>Viridiplantae</taxon>
        <taxon>Chlorophyta</taxon>
        <taxon>core chlorophytes</taxon>
        <taxon>Ulvophyceae</taxon>
        <taxon>TCBD clade</taxon>
        <taxon>Bryopsidales</taxon>
        <taxon>Ostreobineae</taxon>
        <taxon>Ostreobiaceae</taxon>
        <taxon>Ostreobium</taxon>
    </lineage>
</organism>
<evidence type="ECO:0000259" key="3">
    <source>
        <dbReference type="PROSITE" id="PS50967"/>
    </source>
</evidence>
<dbReference type="SMART" id="SM00474">
    <property type="entry name" value="35EXOc"/>
    <property type="match status" value="1"/>
</dbReference>
<accession>A0A8S1IJN8</accession>
<dbReference type="OrthoDB" id="532819at2759"/>
<feature type="region of interest" description="Disordered" evidence="1">
    <location>
        <begin position="749"/>
        <end position="771"/>
    </location>
</feature>
<comment type="caution">
    <text evidence="4">The sequence shown here is derived from an EMBL/GenBank/DDBJ whole genome shotgun (WGS) entry which is preliminary data.</text>
</comment>
<keyword evidence="2" id="KW-1133">Transmembrane helix</keyword>
<keyword evidence="2" id="KW-0472">Membrane</keyword>
<dbReference type="CDD" id="cd06142">
    <property type="entry name" value="RNaseD_exo"/>
    <property type="match status" value="1"/>
</dbReference>
<dbReference type="Pfam" id="PF00570">
    <property type="entry name" value="HRDC"/>
    <property type="match status" value="1"/>
</dbReference>
<dbReference type="Gene3D" id="1.10.150.80">
    <property type="entry name" value="HRDC domain"/>
    <property type="match status" value="1"/>
</dbReference>
<dbReference type="Proteomes" id="UP000708148">
    <property type="component" value="Unassembled WGS sequence"/>
</dbReference>
<feature type="domain" description="HRDC" evidence="3">
    <location>
        <begin position="577"/>
        <end position="657"/>
    </location>
</feature>
<reference evidence="4" key="1">
    <citation type="submission" date="2020-12" db="EMBL/GenBank/DDBJ databases">
        <authorList>
            <person name="Iha C."/>
        </authorList>
    </citation>
    <scope>NUCLEOTIDE SEQUENCE</scope>
</reference>
<evidence type="ECO:0000256" key="2">
    <source>
        <dbReference type="SAM" id="Phobius"/>
    </source>
</evidence>
<gene>
    <name evidence="4" type="ORF">OSTQU699_LOCUS178</name>
</gene>
<evidence type="ECO:0000313" key="4">
    <source>
        <dbReference type="EMBL" id="CAD7694815.1"/>
    </source>
</evidence>
<feature type="transmembrane region" description="Helical" evidence="2">
    <location>
        <begin position="242"/>
        <end position="260"/>
    </location>
</feature>
<dbReference type="InterPro" id="IPR036397">
    <property type="entry name" value="RNaseH_sf"/>
</dbReference>
<dbReference type="InterPro" id="IPR031566">
    <property type="entry name" value="CitMHS_2"/>
</dbReference>
<dbReference type="InterPro" id="IPR002121">
    <property type="entry name" value="HRDC_dom"/>
</dbReference>
<dbReference type="InterPro" id="IPR044876">
    <property type="entry name" value="HRDC_dom_sf"/>
</dbReference>
<feature type="transmembrane region" description="Helical" evidence="2">
    <location>
        <begin position="158"/>
        <end position="176"/>
    </location>
</feature>
<dbReference type="InterPro" id="IPR012337">
    <property type="entry name" value="RNaseH-like_sf"/>
</dbReference>
<evidence type="ECO:0000313" key="5">
    <source>
        <dbReference type="Proteomes" id="UP000708148"/>
    </source>
</evidence>
<dbReference type="EMBL" id="CAJHUC010000279">
    <property type="protein sequence ID" value="CAD7694815.1"/>
    <property type="molecule type" value="Genomic_DNA"/>
</dbReference>
<feature type="transmembrane region" description="Helical" evidence="2">
    <location>
        <begin position="202"/>
        <end position="222"/>
    </location>
</feature>
<feature type="transmembrane region" description="Helical" evidence="2">
    <location>
        <begin position="80"/>
        <end position="103"/>
    </location>
</feature>
<proteinExistence type="predicted"/>
<dbReference type="AlphaFoldDB" id="A0A8S1IJN8"/>
<dbReference type="InterPro" id="IPR051086">
    <property type="entry name" value="RNase_D-like"/>
</dbReference>